<evidence type="ECO:0000313" key="2">
    <source>
        <dbReference type="Proteomes" id="UP000184108"/>
    </source>
</evidence>
<dbReference type="Proteomes" id="UP000184108">
    <property type="component" value="Unassembled WGS sequence"/>
</dbReference>
<gene>
    <name evidence="1" type="ORF">SAMN02787073_2691</name>
</gene>
<organism evidence="1 2">
    <name type="scientific">Chryseobacterium vrystaatense</name>
    <dbReference type="NCBI Taxonomy" id="307480"/>
    <lineage>
        <taxon>Bacteria</taxon>
        <taxon>Pseudomonadati</taxon>
        <taxon>Bacteroidota</taxon>
        <taxon>Flavobacteriia</taxon>
        <taxon>Flavobacteriales</taxon>
        <taxon>Weeksellaceae</taxon>
        <taxon>Chryseobacterium group</taxon>
        <taxon>Chryseobacterium</taxon>
    </lineage>
</organism>
<sequence>MARTVFKDLDTIYKHLLIKQYPFEKFRYLLLSEVSRLWRFLCFFNFINKSIQIQEAQYHL</sequence>
<name>A0A1M5DRI6_9FLAO</name>
<accession>A0A1M5DRI6</accession>
<proteinExistence type="predicted"/>
<dbReference type="EMBL" id="FQVE01000003">
    <property type="protein sequence ID" value="SHF69535.1"/>
    <property type="molecule type" value="Genomic_DNA"/>
</dbReference>
<dbReference type="AlphaFoldDB" id="A0A1M5DRI6"/>
<protein>
    <submittedName>
        <fullName evidence="1">Uncharacterized protein</fullName>
    </submittedName>
</protein>
<evidence type="ECO:0000313" key="1">
    <source>
        <dbReference type="EMBL" id="SHF69535.1"/>
    </source>
</evidence>
<reference evidence="2" key="1">
    <citation type="submission" date="2016-11" db="EMBL/GenBank/DDBJ databases">
        <authorList>
            <person name="Varghese N."/>
            <person name="Submissions S."/>
        </authorList>
    </citation>
    <scope>NUCLEOTIDE SEQUENCE [LARGE SCALE GENOMIC DNA]</scope>
    <source>
        <strain evidence="2">YR203</strain>
    </source>
</reference>